<protein>
    <submittedName>
        <fullName evidence="1">Uncharacterized protein</fullName>
    </submittedName>
</protein>
<dbReference type="RefSeq" id="XP_009164793.1">
    <property type="nucleotide sequence ID" value="XM_009166529.1"/>
</dbReference>
<gene>
    <name evidence="1" type="ORF">T265_02315</name>
</gene>
<organism evidence="1 2">
    <name type="scientific">Opisthorchis viverrini</name>
    <name type="common">Southeast Asian liver fluke</name>
    <dbReference type="NCBI Taxonomy" id="6198"/>
    <lineage>
        <taxon>Eukaryota</taxon>
        <taxon>Metazoa</taxon>
        <taxon>Spiralia</taxon>
        <taxon>Lophotrochozoa</taxon>
        <taxon>Platyhelminthes</taxon>
        <taxon>Trematoda</taxon>
        <taxon>Digenea</taxon>
        <taxon>Opisthorchiida</taxon>
        <taxon>Opisthorchiata</taxon>
        <taxon>Opisthorchiidae</taxon>
        <taxon>Opisthorchis</taxon>
    </lineage>
</organism>
<name>A0A075AIC6_OPIVI</name>
<dbReference type="EMBL" id="KL596646">
    <property type="protein sequence ID" value="KER31399.1"/>
    <property type="molecule type" value="Genomic_DNA"/>
</dbReference>
<dbReference type="CTD" id="20316503"/>
<dbReference type="AlphaFoldDB" id="A0A075AIC6"/>
<accession>A0A075AIC6</accession>
<sequence length="219" mass="24747">MWAVSGSPSRRTAMTSAAEFAGNGIHTSLPSHCLIPSGSLPPFTWLCEKSPSRNSVDWHTQHVAKPAQPVQYDQFIYRGLWKQPRRLGVFDSCCLRTIGSMGWYNGTRNETVRKRVLGYAQDLTATCKFTIKWLVVEDSKRHLNSSFSSPSLFSLFNAGHGHGYQRLSVDVNKTVSGCGHQFIFIVATLRLPVFLFMWLKVLEKFVLLNHPRGINHRLP</sequence>
<dbReference type="Proteomes" id="UP000054324">
    <property type="component" value="Unassembled WGS sequence"/>
</dbReference>
<proteinExistence type="predicted"/>
<evidence type="ECO:0000313" key="1">
    <source>
        <dbReference type="EMBL" id="KER31399.1"/>
    </source>
</evidence>
<dbReference type="GeneID" id="20316503"/>
<keyword evidence="2" id="KW-1185">Reference proteome</keyword>
<evidence type="ECO:0000313" key="2">
    <source>
        <dbReference type="Proteomes" id="UP000054324"/>
    </source>
</evidence>
<reference evidence="1 2" key="1">
    <citation type="submission" date="2013-11" db="EMBL/GenBank/DDBJ databases">
        <title>Opisthorchis viverrini - life in the bile duct.</title>
        <authorList>
            <person name="Young N.D."/>
            <person name="Nagarajan N."/>
            <person name="Lin S.J."/>
            <person name="Korhonen P.K."/>
            <person name="Jex A.R."/>
            <person name="Hall R.S."/>
            <person name="Safavi-Hemami H."/>
            <person name="Kaewkong W."/>
            <person name="Bertrand D."/>
            <person name="Gao S."/>
            <person name="Seet Q."/>
            <person name="Wongkham S."/>
            <person name="Teh B.T."/>
            <person name="Wongkham C."/>
            <person name="Intapan P.M."/>
            <person name="Maleewong W."/>
            <person name="Yang X."/>
            <person name="Hu M."/>
            <person name="Wang Z."/>
            <person name="Hofmann A."/>
            <person name="Sternberg P.W."/>
            <person name="Tan P."/>
            <person name="Wang J."/>
            <person name="Gasser R.B."/>
        </authorList>
    </citation>
    <scope>NUCLEOTIDE SEQUENCE [LARGE SCALE GENOMIC DNA]</scope>
</reference>
<dbReference type="KEGG" id="ovi:T265_02315"/>